<feature type="compositionally biased region" description="Low complexity" evidence="1">
    <location>
        <begin position="7"/>
        <end position="17"/>
    </location>
</feature>
<sequence length="431" mass="47438">MSLPTKASSSPANAAPATQDPQAVLMPTWAPPELSATPVSEWTTSDVVHFLWLSEARLRAALERRSTARASGDQIAFTLEWVSMARDIRRISSAVRPDGPFPKVVNTVHQPHLPFSDKYRYPVGEELPRSSHLPTDLGGNQWWARWLPVPEAQTAAASSESAAPKQRPPPAAAQAAVGNTQSSLPAMMSEEDLDRLYEQYVVAPNLAAKMPSETSWAEEDPAAKVTEQFAKDLGLPKVDPAEFEPVAGYPHGDAVEHLIPCHSCSRKRVRCVGMAGRACLVCLEGSHKKCGHTDGIADDKWREIPDEAYNYILHKVPALKDVWKKLGPRHEGKGKRKAEDGSKSTRKRQRGADDTMSHVEMLQRIDSSVLAINHLTDQVIALRELVGSMITNISRRPHVDQYKEMSEKLGMDWDTLVAETMPSGSANANNQ</sequence>
<feature type="compositionally biased region" description="Low complexity" evidence="1">
    <location>
        <begin position="155"/>
        <end position="165"/>
    </location>
</feature>
<dbReference type="Proteomes" id="UP000053558">
    <property type="component" value="Unassembled WGS sequence"/>
</dbReference>
<keyword evidence="3" id="KW-1185">Reference proteome</keyword>
<feature type="region of interest" description="Disordered" evidence="1">
    <location>
        <begin position="1"/>
        <end position="20"/>
    </location>
</feature>
<evidence type="ECO:0000256" key="1">
    <source>
        <dbReference type="SAM" id="MobiDB-lite"/>
    </source>
</evidence>
<dbReference type="KEGG" id="cput:CONPUDRAFT_150881"/>
<dbReference type="EMBL" id="JH711575">
    <property type="protein sequence ID" value="EIW83829.1"/>
    <property type="molecule type" value="Genomic_DNA"/>
</dbReference>
<dbReference type="RefSeq" id="XP_007765710.1">
    <property type="nucleotide sequence ID" value="XM_007767520.1"/>
</dbReference>
<dbReference type="GeneID" id="19202769"/>
<evidence type="ECO:0000313" key="2">
    <source>
        <dbReference type="EMBL" id="EIW83829.1"/>
    </source>
</evidence>
<feature type="compositionally biased region" description="Basic and acidic residues" evidence="1">
    <location>
        <begin position="326"/>
        <end position="343"/>
    </location>
</feature>
<feature type="region of interest" description="Disordered" evidence="1">
    <location>
        <begin position="326"/>
        <end position="356"/>
    </location>
</feature>
<reference evidence="3" key="1">
    <citation type="journal article" date="2012" name="Science">
        <title>The Paleozoic origin of enzymatic lignin decomposition reconstructed from 31 fungal genomes.</title>
        <authorList>
            <person name="Floudas D."/>
            <person name="Binder M."/>
            <person name="Riley R."/>
            <person name="Barry K."/>
            <person name="Blanchette R.A."/>
            <person name="Henrissat B."/>
            <person name="Martinez A.T."/>
            <person name="Otillar R."/>
            <person name="Spatafora J.W."/>
            <person name="Yadav J.S."/>
            <person name="Aerts A."/>
            <person name="Benoit I."/>
            <person name="Boyd A."/>
            <person name="Carlson A."/>
            <person name="Copeland A."/>
            <person name="Coutinho P.M."/>
            <person name="de Vries R.P."/>
            <person name="Ferreira P."/>
            <person name="Findley K."/>
            <person name="Foster B."/>
            <person name="Gaskell J."/>
            <person name="Glotzer D."/>
            <person name="Gorecki P."/>
            <person name="Heitman J."/>
            <person name="Hesse C."/>
            <person name="Hori C."/>
            <person name="Igarashi K."/>
            <person name="Jurgens J.A."/>
            <person name="Kallen N."/>
            <person name="Kersten P."/>
            <person name="Kohler A."/>
            <person name="Kuees U."/>
            <person name="Kumar T.K.A."/>
            <person name="Kuo A."/>
            <person name="LaButti K."/>
            <person name="Larrondo L.F."/>
            <person name="Lindquist E."/>
            <person name="Ling A."/>
            <person name="Lombard V."/>
            <person name="Lucas S."/>
            <person name="Lundell T."/>
            <person name="Martin R."/>
            <person name="McLaughlin D.J."/>
            <person name="Morgenstern I."/>
            <person name="Morin E."/>
            <person name="Murat C."/>
            <person name="Nagy L.G."/>
            <person name="Nolan M."/>
            <person name="Ohm R.A."/>
            <person name="Patyshakuliyeva A."/>
            <person name="Rokas A."/>
            <person name="Ruiz-Duenas F.J."/>
            <person name="Sabat G."/>
            <person name="Salamov A."/>
            <person name="Samejima M."/>
            <person name="Schmutz J."/>
            <person name="Slot J.C."/>
            <person name="St John F."/>
            <person name="Stenlid J."/>
            <person name="Sun H."/>
            <person name="Sun S."/>
            <person name="Syed K."/>
            <person name="Tsang A."/>
            <person name="Wiebenga A."/>
            <person name="Young D."/>
            <person name="Pisabarro A."/>
            <person name="Eastwood D.C."/>
            <person name="Martin F."/>
            <person name="Cullen D."/>
            <person name="Grigoriev I.V."/>
            <person name="Hibbett D.S."/>
        </authorList>
    </citation>
    <scope>NUCLEOTIDE SEQUENCE [LARGE SCALE GENOMIC DNA]</scope>
    <source>
        <strain evidence="3">RWD-64-598 SS2</strain>
    </source>
</reference>
<name>A0A5M3MXD8_CONPW</name>
<feature type="region of interest" description="Disordered" evidence="1">
    <location>
        <begin position="154"/>
        <end position="184"/>
    </location>
</feature>
<evidence type="ECO:0000313" key="3">
    <source>
        <dbReference type="Proteomes" id="UP000053558"/>
    </source>
</evidence>
<organism evidence="2 3">
    <name type="scientific">Coniophora puteana (strain RWD-64-598)</name>
    <name type="common">Brown rot fungus</name>
    <dbReference type="NCBI Taxonomy" id="741705"/>
    <lineage>
        <taxon>Eukaryota</taxon>
        <taxon>Fungi</taxon>
        <taxon>Dikarya</taxon>
        <taxon>Basidiomycota</taxon>
        <taxon>Agaricomycotina</taxon>
        <taxon>Agaricomycetes</taxon>
        <taxon>Agaricomycetidae</taxon>
        <taxon>Boletales</taxon>
        <taxon>Coniophorineae</taxon>
        <taxon>Coniophoraceae</taxon>
        <taxon>Coniophora</taxon>
    </lineage>
</organism>
<accession>A0A5M3MXD8</accession>
<comment type="caution">
    <text evidence="2">The sequence shown here is derived from an EMBL/GenBank/DDBJ whole genome shotgun (WGS) entry which is preliminary data.</text>
</comment>
<gene>
    <name evidence="2" type="ORF">CONPUDRAFT_150881</name>
</gene>
<protein>
    <submittedName>
        <fullName evidence="2">Uncharacterized protein</fullName>
    </submittedName>
</protein>
<proteinExistence type="predicted"/>
<dbReference type="AlphaFoldDB" id="A0A5M3MXD8"/>